<dbReference type="Proteomes" id="UP001631993">
    <property type="component" value="Unassembled WGS sequence"/>
</dbReference>
<sequence length="433" mass="46786">MALAAERRTAARLLLAHPLVASDGPHADLFPLIRRHADWLGKRFQQVLGYRLLVDSSFARLFKAGLGAGSGHRLERSTGTAFTPHTYACLALALSVLVTAPEQMLLSHLVADIRAAAADAGIELEETGRAAGKRTLVAALRRLVEWGVLVETEGQVTAIAQEAGGEALITVDRELARVVVAGPLAQARDGADLVRRAADPGFSGPRTYVRRMLVETPVVHLDELTDAERDWLRTRQRREAQAFSELLGLEMEIRAEGVALVDPEEELTDLHLPGTGTVAQAALLLAERLVERLRPQEPGHPATGGRLVIGVAVPDGLVDEVLAELIAEYGQRSNWQRGYLEDLPSLREAVLDLLVRMRLMARTGRLRAEGEGLPEGYVEEAPDGRTVTDVHGARPGGEGWVLLAAAARYATVVTVQPAAKARQGTDTQEELPL</sequence>
<keyword evidence="2" id="KW-1185">Reference proteome</keyword>
<reference evidence="1 2" key="1">
    <citation type="submission" date="2024-12" db="EMBL/GenBank/DDBJ databases">
        <title>Forecasting of Potato common scab and diversities of Pathogenic streptomyces spp. in china.</title>
        <authorList>
            <person name="Handique U."/>
            <person name="Wu J."/>
        </authorList>
    </citation>
    <scope>NUCLEOTIDE SEQUENCE [LARGE SCALE GENOMIC DNA]</scope>
    <source>
        <strain evidence="1 2">ZRIMU1585</strain>
    </source>
</reference>
<dbReference type="RefSeq" id="WP_369278917.1">
    <property type="nucleotide sequence ID" value="NZ_JBJVMW010000001.1"/>
</dbReference>
<evidence type="ECO:0000313" key="2">
    <source>
        <dbReference type="Proteomes" id="UP001631993"/>
    </source>
</evidence>
<proteinExistence type="predicted"/>
<accession>A0ABW9IC73</accession>
<organism evidence="1 2">
    <name type="scientific">Streptomyces galilaeus</name>
    <dbReference type="NCBI Taxonomy" id="33899"/>
    <lineage>
        <taxon>Bacteria</taxon>
        <taxon>Bacillati</taxon>
        <taxon>Actinomycetota</taxon>
        <taxon>Actinomycetes</taxon>
        <taxon>Kitasatosporales</taxon>
        <taxon>Streptomycetaceae</taxon>
        <taxon>Streptomyces</taxon>
    </lineage>
</organism>
<dbReference type="NCBIfam" id="TIGR02678">
    <property type="entry name" value="TIGR02678 family protein"/>
    <property type="match status" value="1"/>
</dbReference>
<dbReference type="Pfam" id="PF09661">
    <property type="entry name" value="DUF2398"/>
    <property type="match status" value="1"/>
</dbReference>
<protein>
    <submittedName>
        <fullName evidence="1">TIGR02678 family protein</fullName>
    </submittedName>
</protein>
<comment type="caution">
    <text evidence="1">The sequence shown here is derived from an EMBL/GenBank/DDBJ whole genome shotgun (WGS) entry which is preliminary data.</text>
</comment>
<evidence type="ECO:0000313" key="1">
    <source>
        <dbReference type="EMBL" id="MFM9645642.1"/>
    </source>
</evidence>
<dbReference type="EMBL" id="JBJVNE010000002">
    <property type="protein sequence ID" value="MFM9645642.1"/>
    <property type="molecule type" value="Genomic_DNA"/>
</dbReference>
<gene>
    <name evidence="1" type="ORF">ACKI1S_05765</name>
</gene>
<dbReference type="InterPro" id="IPR013494">
    <property type="entry name" value="CHP02678"/>
</dbReference>
<name>A0ABW9IC73_STRGJ</name>